<dbReference type="EMBL" id="UINC01003576">
    <property type="protein sequence ID" value="SVA07508.1"/>
    <property type="molecule type" value="Genomic_DNA"/>
</dbReference>
<feature type="domain" description="AB hydrolase-1" evidence="1">
    <location>
        <begin position="61"/>
        <end position="302"/>
    </location>
</feature>
<reference evidence="2" key="1">
    <citation type="submission" date="2018-05" db="EMBL/GenBank/DDBJ databases">
        <authorList>
            <person name="Lanie J.A."/>
            <person name="Ng W.-L."/>
            <person name="Kazmierczak K.M."/>
            <person name="Andrzejewski T.M."/>
            <person name="Davidsen T.M."/>
            <person name="Wayne K.J."/>
            <person name="Tettelin H."/>
            <person name="Glass J.I."/>
            <person name="Rusch D."/>
            <person name="Podicherti R."/>
            <person name="Tsui H.-C.T."/>
            <person name="Winkler M.E."/>
        </authorList>
    </citation>
    <scope>NUCLEOTIDE SEQUENCE</scope>
</reference>
<organism evidence="2">
    <name type="scientific">marine metagenome</name>
    <dbReference type="NCBI Taxonomy" id="408172"/>
    <lineage>
        <taxon>unclassified sequences</taxon>
        <taxon>metagenomes</taxon>
        <taxon>ecological metagenomes</taxon>
    </lineage>
</organism>
<evidence type="ECO:0000259" key="1">
    <source>
        <dbReference type="Pfam" id="PF12697"/>
    </source>
</evidence>
<proteinExistence type="predicted"/>
<dbReference type="InterPro" id="IPR029058">
    <property type="entry name" value="AB_hydrolase_fold"/>
</dbReference>
<dbReference type="InterPro" id="IPR000073">
    <property type="entry name" value="AB_hydrolase_1"/>
</dbReference>
<dbReference type="SUPFAM" id="SSF53474">
    <property type="entry name" value="alpha/beta-Hydrolases"/>
    <property type="match status" value="1"/>
</dbReference>
<accession>A0A381SVZ8</accession>
<name>A0A381SVZ8_9ZZZZ</name>
<evidence type="ECO:0000313" key="2">
    <source>
        <dbReference type="EMBL" id="SVA07508.1"/>
    </source>
</evidence>
<gene>
    <name evidence="2" type="ORF">METZ01_LOCUS60362</name>
</gene>
<dbReference type="Pfam" id="PF12697">
    <property type="entry name" value="Abhydrolase_6"/>
    <property type="match status" value="1"/>
</dbReference>
<dbReference type="AlphaFoldDB" id="A0A381SVZ8"/>
<dbReference type="Gene3D" id="3.40.50.1820">
    <property type="entry name" value="alpha/beta hydrolase"/>
    <property type="match status" value="1"/>
</dbReference>
<sequence>MSAFRTEGGSGTRWRRWAVVLRLLWHFQRDVSRRKTFRGTLRRSNLVLDHYERGGTVVGTLIFIHGMSALGREDPRVVQLAGALADAGYRVLIPDFPSIRALEIRRQQPDEVLAQLETLAADRQLVPGVFSLMAVSFSGVFALRAACSKRLAPRICGLCLIGGYYDVGAVCSFLIRANRSDPYGRLLILRSYYREVEPQSEAFHRVLDRCISENIEQKNAWSADQALDRSDRIEASVYRMLTDPVEREGLEEKVTRAFGEAWRGYRSKLDFVYRDTPVFLIHGRNDRLIPSGESKRLARRLADQKIPAYLCITRFLSHGDSAIRLGQWQELVRLLRGFAWFFQSGARVKREASGTGGG</sequence>
<protein>
    <recommendedName>
        <fullName evidence="1">AB hydrolase-1 domain-containing protein</fullName>
    </recommendedName>
</protein>